<protein>
    <submittedName>
        <fullName evidence="2">Uncharacterized protein</fullName>
    </submittedName>
</protein>
<evidence type="ECO:0000313" key="2">
    <source>
        <dbReference type="EMBL" id="UQA95726.1"/>
    </source>
</evidence>
<keyword evidence="3" id="KW-1185">Reference proteome</keyword>
<evidence type="ECO:0000313" key="3">
    <source>
        <dbReference type="Proteomes" id="UP000830115"/>
    </source>
</evidence>
<proteinExistence type="predicted"/>
<gene>
    <name evidence="2" type="ORF">K9S39_31120</name>
</gene>
<sequence length="113" mass="12599">MSRRSRRAAERQKAADLAAARVELTRLRAELDGAREELAVGQHVDTVAGQSVDTAGLQRENSELRRRLELSERARASLDIQIRQLQRSHDFMCREAVDRAGTLAPVPKAGEPQ</sequence>
<feature type="coiled-coil region" evidence="1">
    <location>
        <begin position="17"/>
        <end position="88"/>
    </location>
</feature>
<dbReference type="EMBL" id="CP086322">
    <property type="protein sequence ID" value="UQA95726.1"/>
    <property type="molecule type" value="Genomic_DNA"/>
</dbReference>
<dbReference type="RefSeq" id="WP_248866639.1">
    <property type="nucleotide sequence ID" value="NZ_CP086322.1"/>
</dbReference>
<keyword evidence="1" id="KW-0175">Coiled coil</keyword>
<evidence type="ECO:0000256" key="1">
    <source>
        <dbReference type="SAM" id="Coils"/>
    </source>
</evidence>
<organism evidence="2 3">
    <name type="scientific">Streptomyces halobius</name>
    <dbReference type="NCBI Taxonomy" id="2879846"/>
    <lineage>
        <taxon>Bacteria</taxon>
        <taxon>Bacillati</taxon>
        <taxon>Actinomycetota</taxon>
        <taxon>Actinomycetes</taxon>
        <taxon>Kitasatosporales</taxon>
        <taxon>Streptomycetaceae</taxon>
        <taxon>Streptomyces</taxon>
    </lineage>
</organism>
<reference evidence="2" key="1">
    <citation type="submission" date="2021-10" db="EMBL/GenBank/DDBJ databases">
        <title>Streptomyces nigrumlapis sp.nov.,an antimicrobial producing actinobacterium isolated from Black Gobi rocks.</title>
        <authorList>
            <person name="Wen Y."/>
            <person name="Zhang W."/>
            <person name="Liu X.G."/>
        </authorList>
    </citation>
    <scope>NUCLEOTIDE SEQUENCE</scope>
    <source>
        <strain evidence="2">ST13-2-2</strain>
    </source>
</reference>
<accession>A0ABY4MH90</accession>
<dbReference type="Proteomes" id="UP000830115">
    <property type="component" value="Chromosome"/>
</dbReference>
<name>A0ABY4MH90_9ACTN</name>